<feature type="region of interest" description="Disordered" evidence="1">
    <location>
        <begin position="158"/>
        <end position="181"/>
    </location>
</feature>
<gene>
    <name evidence="3" type="ORF">A2664_03800</name>
</gene>
<feature type="compositionally biased region" description="Polar residues" evidence="1">
    <location>
        <begin position="158"/>
        <end position="172"/>
    </location>
</feature>
<feature type="chain" id="PRO_5009583615" description="DUF5666 domain-containing protein" evidence="2">
    <location>
        <begin position="23"/>
        <end position="181"/>
    </location>
</feature>
<evidence type="ECO:0000313" key="4">
    <source>
        <dbReference type="Proteomes" id="UP000178873"/>
    </source>
</evidence>
<evidence type="ECO:0000256" key="2">
    <source>
        <dbReference type="SAM" id="SignalP"/>
    </source>
</evidence>
<feature type="signal peptide" evidence="2">
    <location>
        <begin position="1"/>
        <end position="22"/>
    </location>
</feature>
<dbReference type="EMBL" id="MHRF01000013">
    <property type="protein sequence ID" value="OHA17710.1"/>
    <property type="molecule type" value="Genomic_DNA"/>
</dbReference>
<name>A0A1G2M1E1_9BACT</name>
<protein>
    <recommendedName>
        <fullName evidence="5">DUF5666 domain-containing protein</fullName>
    </recommendedName>
</protein>
<dbReference type="AlphaFoldDB" id="A0A1G2M1E1"/>
<evidence type="ECO:0000313" key="3">
    <source>
        <dbReference type="EMBL" id="OHA17710.1"/>
    </source>
</evidence>
<evidence type="ECO:0000256" key="1">
    <source>
        <dbReference type="SAM" id="MobiDB-lite"/>
    </source>
</evidence>
<reference evidence="3 4" key="1">
    <citation type="journal article" date="2016" name="Nat. Commun.">
        <title>Thousands of microbial genomes shed light on interconnected biogeochemical processes in an aquifer system.</title>
        <authorList>
            <person name="Anantharaman K."/>
            <person name="Brown C.T."/>
            <person name="Hug L.A."/>
            <person name="Sharon I."/>
            <person name="Castelle C.J."/>
            <person name="Probst A.J."/>
            <person name="Thomas B.C."/>
            <person name="Singh A."/>
            <person name="Wilkins M.J."/>
            <person name="Karaoz U."/>
            <person name="Brodie E.L."/>
            <person name="Williams K.H."/>
            <person name="Hubbard S.S."/>
            <person name="Banfield J.F."/>
        </authorList>
    </citation>
    <scope>NUCLEOTIDE SEQUENCE [LARGE SCALE GENOMIC DNA]</scope>
</reference>
<proteinExistence type="predicted"/>
<keyword evidence="2" id="KW-0732">Signal</keyword>
<evidence type="ECO:0008006" key="5">
    <source>
        <dbReference type="Google" id="ProtNLM"/>
    </source>
</evidence>
<dbReference type="Proteomes" id="UP000178873">
    <property type="component" value="Unassembled WGS sequence"/>
</dbReference>
<comment type="caution">
    <text evidence="3">The sequence shown here is derived from an EMBL/GenBank/DDBJ whole genome shotgun (WGS) entry which is preliminary data.</text>
</comment>
<sequence>MKRNTLIAIVSTGILMTTLAFAGDAPTTAPATTGAKIETPKPTPPANLQIAATHLDLQISPEIALRIMDVEKTTAAGVTDKTAMKGSAVYVFAHQLRRVSIENGQHYTLHYSTASKPATAMIDLAKLNVKDANGAEKLVAITTTGTITIADMSERTKMTTASTATSPANQQLAAAPKTATP</sequence>
<organism evidence="3 4">
    <name type="scientific">Candidatus Taylorbacteria bacterium RIFCSPHIGHO2_01_FULL_46_22b</name>
    <dbReference type="NCBI Taxonomy" id="1802301"/>
    <lineage>
        <taxon>Bacteria</taxon>
        <taxon>Candidatus Tayloriibacteriota</taxon>
    </lineage>
</organism>
<accession>A0A1G2M1E1</accession>